<organism evidence="2 3">
    <name type="scientific">Rhodoferax aquaticus</name>
    <dbReference type="NCBI Taxonomy" id="2527691"/>
    <lineage>
        <taxon>Bacteria</taxon>
        <taxon>Pseudomonadati</taxon>
        <taxon>Pseudomonadota</taxon>
        <taxon>Betaproteobacteria</taxon>
        <taxon>Burkholderiales</taxon>
        <taxon>Comamonadaceae</taxon>
        <taxon>Rhodoferax</taxon>
    </lineage>
</organism>
<name>A0A515EQV1_9BURK</name>
<feature type="transmembrane region" description="Helical" evidence="1">
    <location>
        <begin position="36"/>
        <end position="60"/>
    </location>
</feature>
<protein>
    <submittedName>
        <fullName evidence="2">Uncharacterized protein</fullName>
    </submittedName>
</protein>
<gene>
    <name evidence="2" type="ORF">EXZ61_13185</name>
</gene>
<dbReference type="AlphaFoldDB" id="A0A515EQV1"/>
<evidence type="ECO:0000313" key="2">
    <source>
        <dbReference type="EMBL" id="QDL55042.1"/>
    </source>
</evidence>
<feature type="transmembrane region" description="Helical" evidence="1">
    <location>
        <begin position="12"/>
        <end position="30"/>
    </location>
</feature>
<dbReference type="KEGG" id="rhg:EXZ61_13185"/>
<keyword evidence="1" id="KW-0472">Membrane</keyword>
<evidence type="ECO:0000256" key="1">
    <source>
        <dbReference type="SAM" id="Phobius"/>
    </source>
</evidence>
<keyword evidence="1" id="KW-0812">Transmembrane</keyword>
<dbReference type="RefSeq" id="WP_142812202.1">
    <property type="nucleotide sequence ID" value="NZ_CP036282.1"/>
</dbReference>
<sequence>MKISRIFQPRNPMFWLMMLLNLMSSLLAWVTHTQALAAWVSVVIVCFAIGNALFGAWLAWRLAHT</sequence>
<dbReference type="Proteomes" id="UP000317365">
    <property type="component" value="Chromosome"/>
</dbReference>
<accession>A0A515EQV1</accession>
<proteinExistence type="predicted"/>
<dbReference type="EMBL" id="CP036282">
    <property type="protein sequence ID" value="QDL55042.1"/>
    <property type="molecule type" value="Genomic_DNA"/>
</dbReference>
<evidence type="ECO:0000313" key="3">
    <source>
        <dbReference type="Proteomes" id="UP000317365"/>
    </source>
</evidence>
<reference evidence="3" key="1">
    <citation type="submission" date="2019-02" db="EMBL/GenBank/DDBJ databases">
        <title>Complete genome sequence of Rhodoferax sp. Gr-4.</title>
        <authorList>
            <person name="Jin L."/>
        </authorList>
    </citation>
    <scope>NUCLEOTIDE SEQUENCE [LARGE SCALE GENOMIC DNA]</scope>
    <source>
        <strain evidence="3">Gr-4</strain>
    </source>
</reference>
<keyword evidence="1" id="KW-1133">Transmembrane helix</keyword>
<keyword evidence="3" id="KW-1185">Reference proteome</keyword>
<reference evidence="3" key="2">
    <citation type="journal article" date="2020" name="Int. J. Syst. Evol. Microbiol.">
        <title>Genomic insights into a novel species Rhodoferax aquaticus sp. nov., isolated from freshwater.</title>
        <authorList>
            <person name="Li T."/>
            <person name="Zhuo Y."/>
            <person name="Jin C.Z."/>
            <person name="Wu X."/>
            <person name="Ko S.R."/>
            <person name="Jin F.J."/>
            <person name="Ahn C.Y."/>
            <person name="Oh H.M."/>
            <person name="Lee H.G."/>
            <person name="Jin L."/>
        </authorList>
    </citation>
    <scope>NUCLEOTIDE SEQUENCE [LARGE SCALE GENOMIC DNA]</scope>
    <source>
        <strain evidence="3">Gr-4</strain>
    </source>
</reference>